<dbReference type="EMBL" id="BAAAQX010000032">
    <property type="protein sequence ID" value="GAA2213290.1"/>
    <property type="molecule type" value="Genomic_DNA"/>
</dbReference>
<protein>
    <submittedName>
        <fullName evidence="2">Uncharacterized protein</fullName>
    </submittedName>
</protein>
<proteinExistence type="predicted"/>
<name>A0ABP5PQZ6_9ACTN</name>
<evidence type="ECO:0000256" key="1">
    <source>
        <dbReference type="SAM" id="MobiDB-lite"/>
    </source>
</evidence>
<gene>
    <name evidence="2" type="ORF">GCM10009850_087520</name>
</gene>
<evidence type="ECO:0000313" key="3">
    <source>
        <dbReference type="Proteomes" id="UP001499843"/>
    </source>
</evidence>
<dbReference type="Proteomes" id="UP001499843">
    <property type="component" value="Unassembled WGS sequence"/>
</dbReference>
<feature type="region of interest" description="Disordered" evidence="1">
    <location>
        <begin position="30"/>
        <end position="50"/>
    </location>
</feature>
<keyword evidence="3" id="KW-1185">Reference proteome</keyword>
<organism evidence="2 3">
    <name type="scientific">Nonomuraea monospora</name>
    <dbReference type="NCBI Taxonomy" id="568818"/>
    <lineage>
        <taxon>Bacteria</taxon>
        <taxon>Bacillati</taxon>
        <taxon>Actinomycetota</taxon>
        <taxon>Actinomycetes</taxon>
        <taxon>Streptosporangiales</taxon>
        <taxon>Streptosporangiaceae</taxon>
        <taxon>Nonomuraea</taxon>
    </lineage>
</organism>
<sequence length="92" mass="8513">MPTVWKAGWIASVTIVLNQPFNAWLILQPKSSQPHSSAPPSGFGAGSGGGSVSEAGAVGLVLGSGCGGGVSIGPVGAVGVAAGAGAAGGSGR</sequence>
<evidence type="ECO:0000313" key="2">
    <source>
        <dbReference type="EMBL" id="GAA2213290.1"/>
    </source>
</evidence>
<comment type="caution">
    <text evidence="2">The sequence shown here is derived from an EMBL/GenBank/DDBJ whole genome shotgun (WGS) entry which is preliminary data.</text>
</comment>
<reference evidence="3" key="1">
    <citation type="journal article" date="2019" name="Int. J. Syst. Evol. Microbiol.">
        <title>The Global Catalogue of Microorganisms (GCM) 10K type strain sequencing project: providing services to taxonomists for standard genome sequencing and annotation.</title>
        <authorList>
            <consortium name="The Broad Institute Genomics Platform"/>
            <consortium name="The Broad Institute Genome Sequencing Center for Infectious Disease"/>
            <person name="Wu L."/>
            <person name="Ma J."/>
        </authorList>
    </citation>
    <scope>NUCLEOTIDE SEQUENCE [LARGE SCALE GENOMIC DNA]</scope>
    <source>
        <strain evidence="3">JCM 16114</strain>
    </source>
</reference>
<accession>A0ABP5PQZ6</accession>